<dbReference type="AlphaFoldDB" id="M0EMY3"/>
<evidence type="ECO:0000313" key="4">
    <source>
        <dbReference type="Proteomes" id="UP000011586"/>
    </source>
</evidence>
<evidence type="ECO:0000259" key="2">
    <source>
        <dbReference type="Pfam" id="PF23439"/>
    </source>
</evidence>
<feature type="compositionally biased region" description="Basic and acidic residues" evidence="1">
    <location>
        <begin position="121"/>
        <end position="131"/>
    </location>
</feature>
<feature type="region of interest" description="Disordered" evidence="1">
    <location>
        <begin position="105"/>
        <end position="131"/>
    </location>
</feature>
<dbReference type="InterPro" id="IPR055548">
    <property type="entry name" value="DUF7124"/>
</dbReference>
<comment type="caution">
    <text evidence="3">The sequence shown here is derived from an EMBL/GenBank/DDBJ whole genome shotgun (WGS) entry which is preliminary data.</text>
</comment>
<name>M0EMY3_9EURY</name>
<sequence length="131" mass="14996">MTLAFELAALQRTREPQAVVVDARRWAQHVGLLSADPDAADVFSAEHLVRRDFQVRSTFLSLRRLSSRFQTERHVLVGDASEQPESLPQDGWEYLGLEDAATAAGWDLEDPETTSRTRWSRWSDRVSRTRK</sequence>
<dbReference type="EMBL" id="AOJK01000002">
    <property type="protein sequence ID" value="ELZ49126.1"/>
    <property type="molecule type" value="Genomic_DNA"/>
</dbReference>
<keyword evidence="4" id="KW-1185">Reference proteome</keyword>
<dbReference type="RefSeq" id="WP_008439967.1">
    <property type="nucleotide sequence ID" value="NZ_AOJK01000002.1"/>
</dbReference>
<reference evidence="3 4" key="1">
    <citation type="journal article" date="2014" name="PLoS Genet.">
        <title>Phylogenetically driven sequencing of extremely halophilic archaea reveals strategies for static and dynamic osmo-response.</title>
        <authorList>
            <person name="Becker E.A."/>
            <person name="Seitzer P.M."/>
            <person name="Tritt A."/>
            <person name="Larsen D."/>
            <person name="Krusor M."/>
            <person name="Yao A.I."/>
            <person name="Wu D."/>
            <person name="Madern D."/>
            <person name="Eisen J.A."/>
            <person name="Darling A.E."/>
            <person name="Facciotti M.T."/>
        </authorList>
    </citation>
    <scope>NUCLEOTIDE SEQUENCE [LARGE SCALE GENOMIC DNA]</scope>
    <source>
        <strain evidence="3 4">DSM 19288</strain>
    </source>
</reference>
<organism evidence="3 4">
    <name type="scientific">Halorubrum californiense DSM 19288</name>
    <dbReference type="NCBI Taxonomy" id="1227465"/>
    <lineage>
        <taxon>Archaea</taxon>
        <taxon>Methanobacteriati</taxon>
        <taxon>Methanobacteriota</taxon>
        <taxon>Stenosarchaea group</taxon>
        <taxon>Halobacteria</taxon>
        <taxon>Halobacteriales</taxon>
        <taxon>Haloferacaceae</taxon>
        <taxon>Halorubrum</taxon>
    </lineage>
</organism>
<feature type="domain" description="DUF7124" evidence="2">
    <location>
        <begin position="1"/>
        <end position="108"/>
    </location>
</feature>
<gene>
    <name evidence="3" type="ORF">C463_00095</name>
</gene>
<evidence type="ECO:0000256" key="1">
    <source>
        <dbReference type="SAM" id="MobiDB-lite"/>
    </source>
</evidence>
<accession>M0EMY3</accession>
<proteinExistence type="predicted"/>
<protein>
    <recommendedName>
        <fullName evidence="2">DUF7124 domain-containing protein</fullName>
    </recommendedName>
</protein>
<dbReference type="Pfam" id="PF23439">
    <property type="entry name" value="DUF7124"/>
    <property type="match status" value="1"/>
</dbReference>
<dbReference type="STRING" id="1227465.C463_00095"/>
<evidence type="ECO:0000313" key="3">
    <source>
        <dbReference type="EMBL" id="ELZ49126.1"/>
    </source>
</evidence>
<dbReference type="Proteomes" id="UP000011586">
    <property type="component" value="Unassembled WGS sequence"/>
</dbReference>